<dbReference type="InterPro" id="IPR014044">
    <property type="entry name" value="CAP_dom"/>
</dbReference>
<dbReference type="OrthoDB" id="982527at2"/>
<dbReference type="CDD" id="cd05379">
    <property type="entry name" value="CAP_bacterial"/>
    <property type="match status" value="1"/>
</dbReference>
<dbReference type="SUPFAM" id="SSF55797">
    <property type="entry name" value="PR-1-like"/>
    <property type="match status" value="1"/>
</dbReference>
<gene>
    <name evidence="2" type="ORF">GQF63_14135</name>
</gene>
<sequence>MRYLLFAILLWAQPLFAQKNIRIDRGEAKEAYAYLNEIRQNPNKYRRSLQIANVQQVSRHQLVWNKTLAKVAEQRAYDMAKRNYFDHVTPEGIGPNYFINQGGYWLNPDWLKKKSLNNFESIGANHPTATEAIEAFIIGHGSPGKMHRKHLLGMDTWNGSLQDIGIGFVRVPQGSAYKTYICVLIAKHDW</sequence>
<accession>A0A6N8L0A2</accession>
<feature type="domain" description="SCP" evidence="1">
    <location>
        <begin position="36"/>
        <end position="182"/>
    </location>
</feature>
<evidence type="ECO:0000259" key="1">
    <source>
        <dbReference type="Pfam" id="PF00188"/>
    </source>
</evidence>
<dbReference type="AlphaFoldDB" id="A0A6N8L0A2"/>
<dbReference type="Gene3D" id="3.40.33.10">
    <property type="entry name" value="CAP"/>
    <property type="match status" value="1"/>
</dbReference>
<name>A0A6N8L0A2_9SPHI</name>
<proteinExistence type="predicted"/>
<evidence type="ECO:0000313" key="2">
    <source>
        <dbReference type="EMBL" id="MVZ63170.1"/>
    </source>
</evidence>
<organism evidence="2 3">
    <name type="scientific">Sphingobacterium humi</name>
    <dbReference type="NCBI Taxonomy" id="1796905"/>
    <lineage>
        <taxon>Bacteria</taxon>
        <taxon>Pseudomonadati</taxon>
        <taxon>Bacteroidota</taxon>
        <taxon>Sphingobacteriia</taxon>
        <taxon>Sphingobacteriales</taxon>
        <taxon>Sphingobacteriaceae</taxon>
        <taxon>Sphingobacterium</taxon>
    </lineage>
</organism>
<evidence type="ECO:0000313" key="3">
    <source>
        <dbReference type="Proteomes" id="UP000435036"/>
    </source>
</evidence>
<dbReference type="RefSeq" id="WP_160369894.1">
    <property type="nucleotide sequence ID" value="NZ_WSQA01000011.1"/>
</dbReference>
<reference evidence="2 3" key="1">
    <citation type="submission" date="2019-12" db="EMBL/GenBank/DDBJ databases">
        <authorList>
            <person name="Dong K."/>
        </authorList>
    </citation>
    <scope>NUCLEOTIDE SEQUENCE [LARGE SCALE GENOMIC DNA]</scope>
    <source>
        <strain evidence="2 3">JCM 31225</strain>
    </source>
</reference>
<dbReference type="PANTHER" id="PTHR31157:SF1">
    <property type="entry name" value="SCP DOMAIN-CONTAINING PROTEIN"/>
    <property type="match status" value="1"/>
</dbReference>
<keyword evidence="3" id="KW-1185">Reference proteome</keyword>
<dbReference type="Pfam" id="PF00188">
    <property type="entry name" value="CAP"/>
    <property type="match status" value="1"/>
</dbReference>
<dbReference type="InterPro" id="IPR035940">
    <property type="entry name" value="CAP_sf"/>
</dbReference>
<protein>
    <submittedName>
        <fullName evidence="2">CAP domain-containing protein</fullName>
    </submittedName>
</protein>
<comment type="caution">
    <text evidence="2">The sequence shown here is derived from an EMBL/GenBank/DDBJ whole genome shotgun (WGS) entry which is preliminary data.</text>
</comment>
<dbReference type="EMBL" id="WSQA01000011">
    <property type="protein sequence ID" value="MVZ63170.1"/>
    <property type="molecule type" value="Genomic_DNA"/>
</dbReference>
<dbReference type="PANTHER" id="PTHR31157">
    <property type="entry name" value="SCP DOMAIN-CONTAINING PROTEIN"/>
    <property type="match status" value="1"/>
</dbReference>
<dbReference type="Proteomes" id="UP000435036">
    <property type="component" value="Unassembled WGS sequence"/>
</dbReference>